<keyword evidence="2" id="KW-1185">Reference proteome</keyword>
<evidence type="ECO:0000313" key="1">
    <source>
        <dbReference type="EMBL" id="MBB5429850.1"/>
    </source>
</evidence>
<organism evidence="1 2">
    <name type="scientific">Paraburkholderia atlantica</name>
    <dbReference type="NCBI Taxonomy" id="2654982"/>
    <lineage>
        <taxon>Bacteria</taxon>
        <taxon>Pseudomonadati</taxon>
        <taxon>Pseudomonadota</taxon>
        <taxon>Betaproteobacteria</taxon>
        <taxon>Burkholderiales</taxon>
        <taxon>Burkholderiaceae</taxon>
        <taxon>Paraburkholderia</taxon>
    </lineage>
</organism>
<dbReference type="AlphaFoldDB" id="A0A7W8VBF3"/>
<comment type="caution">
    <text evidence="1">The sequence shown here is derived from an EMBL/GenBank/DDBJ whole genome shotgun (WGS) entry which is preliminary data.</text>
</comment>
<dbReference type="Proteomes" id="UP000592780">
    <property type="component" value="Unassembled WGS sequence"/>
</dbReference>
<reference evidence="1 2" key="1">
    <citation type="submission" date="2020-08" db="EMBL/GenBank/DDBJ databases">
        <title>Genomic Encyclopedia of Type Strains, Phase IV (KMG-V): Genome sequencing to study the core and pangenomes of soil and plant-associated prokaryotes.</title>
        <authorList>
            <person name="Whitman W."/>
        </authorList>
    </citation>
    <scope>NUCLEOTIDE SEQUENCE [LARGE SCALE GENOMIC DNA]</scope>
    <source>
        <strain evidence="1 2">JPY158</strain>
    </source>
</reference>
<dbReference type="EMBL" id="JACHDD010000066">
    <property type="protein sequence ID" value="MBB5429850.1"/>
    <property type="molecule type" value="Genomic_DNA"/>
</dbReference>
<name>A0A7W8VBF3_PARAM</name>
<evidence type="ECO:0000313" key="2">
    <source>
        <dbReference type="Proteomes" id="UP000592780"/>
    </source>
</evidence>
<proteinExistence type="predicted"/>
<accession>A0A7W8VBF3</accession>
<protein>
    <submittedName>
        <fullName evidence="1">Uncharacterized protein</fullName>
    </submittedName>
</protein>
<sequence length="61" mass="6692">MQFVNEPRRLLDVEREFSSSDPVIVRAALFSLLHTGRVSASSLQTQPLSLLTSFAALEATS</sequence>
<gene>
    <name evidence="1" type="ORF">HDG40_008053</name>
</gene>